<evidence type="ECO:0000313" key="2">
    <source>
        <dbReference type="Proteomes" id="UP001293254"/>
    </source>
</evidence>
<evidence type="ECO:0000313" key="1">
    <source>
        <dbReference type="EMBL" id="KAK4414474.1"/>
    </source>
</evidence>
<reference evidence="1" key="2">
    <citation type="journal article" date="2024" name="Plant">
        <title>Genomic evolution and insights into agronomic trait innovations of Sesamum species.</title>
        <authorList>
            <person name="Miao H."/>
            <person name="Wang L."/>
            <person name="Qu L."/>
            <person name="Liu H."/>
            <person name="Sun Y."/>
            <person name="Le M."/>
            <person name="Wang Q."/>
            <person name="Wei S."/>
            <person name="Zheng Y."/>
            <person name="Lin W."/>
            <person name="Duan Y."/>
            <person name="Cao H."/>
            <person name="Xiong S."/>
            <person name="Wang X."/>
            <person name="Wei L."/>
            <person name="Li C."/>
            <person name="Ma Q."/>
            <person name="Ju M."/>
            <person name="Zhao R."/>
            <person name="Li G."/>
            <person name="Mu C."/>
            <person name="Tian Q."/>
            <person name="Mei H."/>
            <person name="Zhang T."/>
            <person name="Gao T."/>
            <person name="Zhang H."/>
        </authorList>
    </citation>
    <scope>NUCLEOTIDE SEQUENCE</scope>
    <source>
        <strain evidence="1">3651</strain>
    </source>
</reference>
<dbReference type="EMBL" id="JACGWO010000012">
    <property type="protein sequence ID" value="KAK4414474.1"/>
    <property type="molecule type" value="Genomic_DNA"/>
</dbReference>
<dbReference type="Proteomes" id="UP001293254">
    <property type="component" value="Unassembled WGS sequence"/>
</dbReference>
<dbReference type="AlphaFoldDB" id="A0AAE1XMD3"/>
<comment type="caution">
    <text evidence="1">The sequence shown here is derived from an EMBL/GenBank/DDBJ whole genome shotgun (WGS) entry which is preliminary data.</text>
</comment>
<reference evidence="1" key="1">
    <citation type="submission" date="2020-06" db="EMBL/GenBank/DDBJ databases">
        <authorList>
            <person name="Li T."/>
            <person name="Hu X."/>
            <person name="Zhang T."/>
            <person name="Song X."/>
            <person name="Zhang H."/>
            <person name="Dai N."/>
            <person name="Sheng W."/>
            <person name="Hou X."/>
            <person name="Wei L."/>
        </authorList>
    </citation>
    <scope>NUCLEOTIDE SEQUENCE</scope>
    <source>
        <strain evidence="1">3651</strain>
        <tissue evidence="1">Leaf</tissue>
    </source>
</reference>
<name>A0AAE1XMD3_9LAMI</name>
<keyword evidence="2" id="KW-1185">Reference proteome</keyword>
<organism evidence="1 2">
    <name type="scientific">Sesamum alatum</name>
    <dbReference type="NCBI Taxonomy" id="300844"/>
    <lineage>
        <taxon>Eukaryota</taxon>
        <taxon>Viridiplantae</taxon>
        <taxon>Streptophyta</taxon>
        <taxon>Embryophyta</taxon>
        <taxon>Tracheophyta</taxon>
        <taxon>Spermatophyta</taxon>
        <taxon>Magnoliopsida</taxon>
        <taxon>eudicotyledons</taxon>
        <taxon>Gunneridae</taxon>
        <taxon>Pentapetalae</taxon>
        <taxon>asterids</taxon>
        <taxon>lamiids</taxon>
        <taxon>Lamiales</taxon>
        <taxon>Pedaliaceae</taxon>
        <taxon>Sesamum</taxon>
    </lineage>
</organism>
<protein>
    <submittedName>
        <fullName evidence="1">Uncharacterized protein</fullName>
    </submittedName>
</protein>
<sequence>MAAALSSTPLHHSKHINPILVFSMIRGDHSRTTFTIVSCQNRDSNDAFNAKTTNGIKEEKGSFLRRFSGGVEKLGKGMKDNLSPQRKGDWKDLTLMSLSFAVYVYMSQKIVCAYCAWMSMLRQPW</sequence>
<proteinExistence type="predicted"/>
<gene>
    <name evidence="1" type="ORF">Salat_2860400</name>
</gene>
<accession>A0AAE1XMD3</accession>